<evidence type="ECO:0000256" key="2">
    <source>
        <dbReference type="ARBA" id="ARBA00005647"/>
    </source>
</evidence>
<dbReference type="CDD" id="cd00472">
    <property type="entry name" value="Ribosomal_L24e_L24"/>
    <property type="match status" value="1"/>
</dbReference>
<evidence type="ECO:0000256" key="5">
    <source>
        <dbReference type="SAM" id="MobiDB-lite"/>
    </source>
</evidence>
<dbReference type="PROSITE" id="PS01073">
    <property type="entry name" value="RIBOSOMAL_L24E"/>
    <property type="match status" value="1"/>
</dbReference>
<dbReference type="GO" id="GO:0042273">
    <property type="term" value="P:ribosomal large subunit biogenesis"/>
    <property type="evidence" value="ECO:0007669"/>
    <property type="project" value="TreeGrafter"/>
</dbReference>
<feature type="domain" description="Large ribosomal subunit protein eL24-related N-terminal" evidence="6">
    <location>
        <begin position="1"/>
        <end position="40"/>
    </location>
</feature>
<dbReference type="EMBL" id="UZAK01004528">
    <property type="protein sequence ID" value="VDO84583.1"/>
    <property type="molecule type" value="Genomic_DNA"/>
</dbReference>
<dbReference type="STRING" id="6186.A0A183JM75"/>
<dbReference type="InterPro" id="IPR056366">
    <property type="entry name" value="Ribosomal_eL24"/>
</dbReference>
<dbReference type="InterPro" id="IPR000988">
    <property type="entry name" value="Ribosomal_eL24-rel_N"/>
</dbReference>
<gene>
    <name evidence="7" type="ORF">SCUD_LOCUS3806</name>
</gene>
<dbReference type="InterPro" id="IPR038630">
    <property type="entry name" value="L24e/L24_sf"/>
</dbReference>
<evidence type="ECO:0000313" key="7">
    <source>
        <dbReference type="EMBL" id="VDO84583.1"/>
    </source>
</evidence>
<dbReference type="Pfam" id="PF01246">
    <property type="entry name" value="Ribosomal_L24e"/>
    <property type="match status" value="2"/>
</dbReference>
<feature type="region of interest" description="Disordered" evidence="5">
    <location>
        <begin position="187"/>
        <end position="228"/>
    </location>
</feature>
<proteinExistence type="inferred from homology"/>
<reference evidence="7 8" key="2">
    <citation type="submission" date="2018-11" db="EMBL/GenBank/DDBJ databases">
        <authorList>
            <consortium name="Pathogen Informatics"/>
        </authorList>
    </citation>
    <scope>NUCLEOTIDE SEQUENCE [LARGE SCALE GENOMIC DNA]</scope>
    <source>
        <strain evidence="7">Dakar</strain>
        <strain evidence="8">Dakar, Senegal</strain>
    </source>
</reference>
<dbReference type="GO" id="GO:0005730">
    <property type="term" value="C:nucleolus"/>
    <property type="evidence" value="ECO:0007669"/>
    <property type="project" value="TreeGrafter"/>
</dbReference>
<feature type="compositionally biased region" description="Basic and acidic residues" evidence="5">
    <location>
        <begin position="200"/>
        <end position="215"/>
    </location>
</feature>
<dbReference type="GO" id="GO:0003735">
    <property type="term" value="F:structural constituent of ribosome"/>
    <property type="evidence" value="ECO:0007669"/>
    <property type="project" value="InterPro"/>
</dbReference>
<dbReference type="Gene3D" id="2.30.170.20">
    <property type="entry name" value="Ribosomal protein L24e"/>
    <property type="match status" value="1"/>
</dbReference>
<dbReference type="Proteomes" id="UP000279833">
    <property type="component" value="Unassembled WGS sequence"/>
</dbReference>
<dbReference type="SUPFAM" id="SSF57716">
    <property type="entry name" value="Glucocorticoid receptor-like (DNA-binding domain)"/>
    <property type="match status" value="1"/>
</dbReference>
<accession>A0A183JM75</accession>
<reference evidence="9" key="1">
    <citation type="submission" date="2016-06" db="UniProtKB">
        <authorList>
            <consortium name="WormBaseParasite"/>
        </authorList>
    </citation>
    <scope>IDENTIFICATION</scope>
</reference>
<dbReference type="WBParaSite" id="SCUD_0000380601-mRNA-1">
    <property type="protein sequence ID" value="SCUD_0000380601-mRNA-1"/>
    <property type="gene ID" value="SCUD_0000380601"/>
</dbReference>
<comment type="subcellular location">
    <subcellularLocation>
        <location evidence="1">Nucleus</location>
    </subcellularLocation>
</comment>
<organism evidence="9">
    <name type="scientific">Schistosoma curassoni</name>
    <dbReference type="NCBI Taxonomy" id="6186"/>
    <lineage>
        <taxon>Eukaryota</taxon>
        <taxon>Metazoa</taxon>
        <taxon>Spiralia</taxon>
        <taxon>Lophotrochozoa</taxon>
        <taxon>Platyhelminthes</taxon>
        <taxon>Trematoda</taxon>
        <taxon>Digenea</taxon>
        <taxon>Strigeidida</taxon>
        <taxon>Schistosomatoidea</taxon>
        <taxon>Schistosomatidae</taxon>
        <taxon>Schistosoma</taxon>
    </lineage>
</organism>
<evidence type="ECO:0000256" key="4">
    <source>
        <dbReference type="ARBA" id="ARBA00039784"/>
    </source>
</evidence>
<evidence type="ECO:0000313" key="8">
    <source>
        <dbReference type="Proteomes" id="UP000279833"/>
    </source>
</evidence>
<feature type="domain" description="Large ribosomal subunit protein eL24-related N-terminal" evidence="6">
    <location>
        <begin position="47"/>
        <end position="83"/>
    </location>
</feature>
<keyword evidence="8" id="KW-1185">Reference proteome</keyword>
<evidence type="ECO:0000256" key="1">
    <source>
        <dbReference type="ARBA" id="ARBA00004123"/>
    </source>
</evidence>
<evidence type="ECO:0000259" key="6">
    <source>
        <dbReference type="Pfam" id="PF01246"/>
    </source>
</evidence>
<protein>
    <recommendedName>
        <fullName evidence="4">Probable ribosome biogenesis protein RLP24</fullName>
    </recommendedName>
</protein>
<name>A0A183JM75_9TREM</name>
<evidence type="ECO:0000256" key="3">
    <source>
        <dbReference type="ARBA" id="ARBA00023242"/>
    </source>
</evidence>
<dbReference type="FunFam" id="2.30.170.20:FF:000001">
    <property type="entry name" value="probable ribosome biogenesis protein RLP24"/>
    <property type="match status" value="1"/>
</dbReference>
<dbReference type="AlphaFoldDB" id="A0A183JM75"/>
<dbReference type="PANTHER" id="PTHR10792:SF8">
    <property type="entry name" value="RIBOSOME BIOGENESIS PROTEIN RLP24-RELATED"/>
    <property type="match status" value="1"/>
</dbReference>
<dbReference type="PANTHER" id="PTHR10792">
    <property type="entry name" value="60S RIBOSOMAL PROTEIN L24"/>
    <property type="match status" value="1"/>
</dbReference>
<comment type="similarity">
    <text evidence="2">Belongs to the eukaryotic ribosomal protein eL24 family.</text>
</comment>
<sequence length="228" mass="26964">MRIYRCWFCSSPIYPGHGILFVRNDCKVRFKFFRLCESIFAIKLLEFRFCRGKCHKAFKKHKNPRKVRWTKVSRRVRGKELTDDLSQTFERKRNSLLKYERAAVQKIVDAVPKIDQIKHKRESAFIKKRLSKGVQLRREEDIKLVNTQMHLIEAPGGRFGSLINNDLKSYFIAKRKRELMDIDSETDLSEEETMDLSFTELEKETSKRKAVDKSKTRGKKQKIALEAS</sequence>
<dbReference type="InterPro" id="IPR023442">
    <property type="entry name" value="Ribosomal_eL24_CS"/>
</dbReference>
<keyword evidence="3" id="KW-0539">Nucleus</keyword>
<evidence type="ECO:0000313" key="9">
    <source>
        <dbReference type="WBParaSite" id="SCUD_0000380601-mRNA-1"/>
    </source>
</evidence>